<feature type="compositionally biased region" description="Low complexity" evidence="1">
    <location>
        <begin position="24"/>
        <end position="40"/>
    </location>
</feature>
<gene>
    <name evidence="2" type="ORF">C7212DRAFT_328937</name>
</gene>
<proteinExistence type="predicted"/>
<dbReference type="OrthoDB" id="4203030at2759"/>
<keyword evidence="3" id="KW-1185">Reference proteome</keyword>
<reference evidence="2 3" key="1">
    <citation type="submission" date="2018-03" db="EMBL/GenBank/DDBJ databases">
        <title>Genomes of Pezizomycetes fungi and the evolution of truffles.</title>
        <authorList>
            <person name="Murat C."/>
            <person name="Payen T."/>
            <person name="Noel B."/>
            <person name="Kuo A."/>
            <person name="Martin F.M."/>
        </authorList>
    </citation>
    <scope>NUCLEOTIDE SEQUENCE [LARGE SCALE GENOMIC DNA]</scope>
    <source>
        <strain evidence="2">091103-1</strain>
    </source>
</reference>
<evidence type="ECO:0000256" key="1">
    <source>
        <dbReference type="SAM" id="MobiDB-lite"/>
    </source>
</evidence>
<dbReference type="AlphaFoldDB" id="A0A317SIU4"/>
<protein>
    <submittedName>
        <fullName evidence="2">Uncharacterized protein</fullName>
    </submittedName>
</protein>
<sequence length="183" mass="20343">MSGQSNNNPLSSITSREVPDDNISLHSAAPSYSSSLPPAYTDRLPPSLPRAPEQPYNSLLTPPPPENYSVTAWPSLTGSCHQNRAYENVAERRTRRDAARMHANSLLARTNNVVRAETPRAIQDAPSPVSLAEEAKSWDFLTAQMADWELREKNWNDFRARLSKDQSRIPFPKKTIGIGGKFG</sequence>
<comment type="caution">
    <text evidence="2">The sequence shown here is derived from an EMBL/GenBank/DDBJ whole genome shotgun (WGS) entry which is preliminary data.</text>
</comment>
<accession>A0A317SIU4</accession>
<dbReference type="EMBL" id="PYWC01000063">
    <property type="protein sequence ID" value="PWW74273.1"/>
    <property type="molecule type" value="Genomic_DNA"/>
</dbReference>
<evidence type="ECO:0000313" key="2">
    <source>
        <dbReference type="EMBL" id="PWW74273.1"/>
    </source>
</evidence>
<dbReference type="Proteomes" id="UP000246991">
    <property type="component" value="Unassembled WGS sequence"/>
</dbReference>
<evidence type="ECO:0000313" key="3">
    <source>
        <dbReference type="Proteomes" id="UP000246991"/>
    </source>
</evidence>
<organism evidence="2 3">
    <name type="scientific">Tuber magnatum</name>
    <name type="common">white Piedmont truffle</name>
    <dbReference type="NCBI Taxonomy" id="42249"/>
    <lineage>
        <taxon>Eukaryota</taxon>
        <taxon>Fungi</taxon>
        <taxon>Dikarya</taxon>
        <taxon>Ascomycota</taxon>
        <taxon>Pezizomycotina</taxon>
        <taxon>Pezizomycetes</taxon>
        <taxon>Pezizales</taxon>
        <taxon>Tuberaceae</taxon>
        <taxon>Tuber</taxon>
    </lineage>
</organism>
<feature type="region of interest" description="Disordered" evidence="1">
    <location>
        <begin position="1"/>
        <end position="63"/>
    </location>
</feature>
<feature type="compositionally biased region" description="Polar residues" evidence="1">
    <location>
        <begin position="1"/>
        <end position="15"/>
    </location>
</feature>
<name>A0A317SIU4_9PEZI</name>